<sequence length="311" mass="35479">MPYYEYDHTYYDRPPPRPYNPPLSSISPYRIEDLYAALPGDIAWSTVCPPHADRDIPPFMDPGSSEREVPPAAENRRRREKKGLGQTQTEKGGSGNRSRDVGDRGKQIDRTLTITRSSPFGDNTEVATRLRERRLVEVRLLLSQIYAQLETACNVYKTLDDKFKKHSDAVKSFVSADTLHKIWADMLQSGMEQEEAQMERSADFHSVMTQIGLCLRHLQSAEKDRLPSVYDLYERNALIERQFKNVTRAVEEIVELAGRAHMDHLACGNFIWHLKRARKAANPESAMWKTLLGKLPAAEKAYDAPDDDNSD</sequence>
<dbReference type="Proteomes" id="UP000027238">
    <property type="component" value="Unassembled WGS sequence"/>
</dbReference>
<feature type="region of interest" description="Disordered" evidence="1">
    <location>
        <begin position="54"/>
        <end position="112"/>
    </location>
</feature>
<reference evidence="3" key="1">
    <citation type="journal article" date="2014" name="Genome Announc.">
        <title>Draft genome sequence of Colletotrichum sublineola, a destructive pathogen of cultivated sorghum.</title>
        <authorList>
            <person name="Baroncelli R."/>
            <person name="Sanz-Martin J.M."/>
            <person name="Rech G.E."/>
            <person name="Sukno S.A."/>
            <person name="Thon M.R."/>
        </authorList>
    </citation>
    <scope>NUCLEOTIDE SEQUENCE [LARGE SCALE GENOMIC DNA]</scope>
    <source>
        <strain evidence="3">TX430BB</strain>
    </source>
</reference>
<feature type="compositionally biased region" description="Basic and acidic residues" evidence="1">
    <location>
        <begin position="97"/>
        <end position="109"/>
    </location>
</feature>
<protein>
    <submittedName>
        <fullName evidence="2">Uncharacterized protein</fullName>
    </submittedName>
</protein>
<evidence type="ECO:0000313" key="3">
    <source>
        <dbReference type="Proteomes" id="UP000027238"/>
    </source>
</evidence>
<name>A0A066X500_COLSU</name>
<keyword evidence="3" id="KW-1185">Reference proteome</keyword>
<dbReference type="HOGENOM" id="CLU_903183_0_0_1"/>
<feature type="compositionally biased region" description="Basic and acidic residues" evidence="1">
    <location>
        <begin position="64"/>
        <end position="77"/>
    </location>
</feature>
<dbReference type="OrthoDB" id="4851675at2759"/>
<evidence type="ECO:0000256" key="1">
    <source>
        <dbReference type="SAM" id="MobiDB-lite"/>
    </source>
</evidence>
<evidence type="ECO:0000313" key="2">
    <source>
        <dbReference type="EMBL" id="KDN64188.1"/>
    </source>
</evidence>
<gene>
    <name evidence="2" type="ORF">CSUB01_03341</name>
</gene>
<accession>A0A066X500</accession>
<dbReference type="eggNOG" id="ENOG502T41F">
    <property type="taxonomic scope" value="Eukaryota"/>
</dbReference>
<organism evidence="2 3">
    <name type="scientific">Colletotrichum sublineola</name>
    <name type="common">Sorghum anthracnose fungus</name>
    <dbReference type="NCBI Taxonomy" id="1173701"/>
    <lineage>
        <taxon>Eukaryota</taxon>
        <taxon>Fungi</taxon>
        <taxon>Dikarya</taxon>
        <taxon>Ascomycota</taxon>
        <taxon>Pezizomycotina</taxon>
        <taxon>Sordariomycetes</taxon>
        <taxon>Hypocreomycetidae</taxon>
        <taxon>Glomerellales</taxon>
        <taxon>Glomerellaceae</taxon>
        <taxon>Colletotrichum</taxon>
        <taxon>Colletotrichum graminicola species complex</taxon>
    </lineage>
</organism>
<dbReference type="OMA" id="HMDHLAC"/>
<proteinExistence type="predicted"/>
<dbReference type="AlphaFoldDB" id="A0A066X500"/>
<comment type="caution">
    <text evidence="2">The sequence shown here is derived from an EMBL/GenBank/DDBJ whole genome shotgun (WGS) entry which is preliminary data.</text>
</comment>
<dbReference type="EMBL" id="JMSE01001154">
    <property type="protein sequence ID" value="KDN64188.1"/>
    <property type="molecule type" value="Genomic_DNA"/>
</dbReference>